<feature type="binding site" evidence="10">
    <location>
        <begin position="134"/>
        <end position="137"/>
    </location>
    <ligand>
        <name>GTP</name>
        <dbReference type="ChEBI" id="CHEBI:37565"/>
    </ligand>
</feature>
<dbReference type="Pfam" id="PF03193">
    <property type="entry name" value="RsgA_GTPase"/>
    <property type="match status" value="1"/>
</dbReference>
<evidence type="ECO:0000259" key="11">
    <source>
        <dbReference type="PROSITE" id="PS50936"/>
    </source>
</evidence>
<dbReference type="PROSITE" id="PS50936">
    <property type="entry name" value="ENGC_GTPASE"/>
    <property type="match status" value="1"/>
</dbReference>
<evidence type="ECO:0000256" key="9">
    <source>
        <dbReference type="ARBA" id="ARBA00023134"/>
    </source>
</evidence>
<feature type="binding site" evidence="10">
    <location>
        <position position="269"/>
    </location>
    <ligand>
        <name>Zn(2+)</name>
        <dbReference type="ChEBI" id="CHEBI:29105"/>
    </ligand>
</feature>
<evidence type="ECO:0000256" key="1">
    <source>
        <dbReference type="ARBA" id="ARBA00022490"/>
    </source>
</evidence>
<dbReference type="PANTHER" id="PTHR32120:SF10">
    <property type="entry name" value="SMALL RIBOSOMAL SUBUNIT BIOGENESIS GTPASE RSGA"/>
    <property type="match status" value="1"/>
</dbReference>
<dbReference type="NCBIfam" id="TIGR00157">
    <property type="entry name" value="ribosome small subunit-dependent GTPase A"/>
    <property type="match status" value="1"/>
</dbReference>
<dbReference type="InterPro" id="IPR030378">
    <property type="entry name" value="G_CP_dom"/>
</dbReference>
<feature type="binding site" evidence="10">
    <location>
        <position position="274"/>
    </location>
    <ligand>
        <name>Zn(2+)</name>
        <dbReference type="ChEBI" id="CHEBI:29105"/>
    </ligand>
</feature>
<dbReference type="EC" id="3.6.1.-" evidence="10"/>
<evidence type="ECO:0000259" key="12">
    <source>
        <dbReference type="PROSITE" id="PS51721"/>
    </source>
</evidence>
<dbReference type="EMBL" id="JBHTOH010000080">
    <property type="protein sequence ID" value="MFD1411535.1"/>
    <property type="molecule type" value="Genomic_DNA"/>
</dbReference>
<dbReference type="InterPro" id="IPR024439">
    <property type="entry name" value="RNHCP"/>
</dbReference>
<comment type="similarity">
    <text evidence="10">Belongs to the TRAFAC class YlqF/YawG GTPase family. RsgA subfamily.</text>
</comment>
<keyword evidence="1 10" id="KW-0963">Cytoplasm</keyword>
<dbReference type="InterPro" id="IPR004881">
    <property type="entry name" value="Ribosome_biogen_GTPase_RsgA"/>
</dbReference>
<keyword evidence="9 10" id="KW-0342">GTP-binding</keyword>
<evidence type="ECO:0000256" key="3">
    <source>
        <dbReference type="ARBA" id="ARBA00022723"/>
    </source>
</evidence>
<evidence type="ECO:0000256" key="5">
    <source>
        <dbReference type="ARBA" id="ARBA00022741"/>
    </source>
</evidence>
<comment type="caution">
    <text evidence="13">The sequence shown here is derived from an EMBL/GenBank/DDBJ whole genome shotgun (WGS) entry which is preliminary data.</text>
</comment>
<dbReference type="InterPro" id="IPR027417">
    <property type="entry name" value="P-loop_NTPase"/>
</dbReference>
<feature type="domain" description="EngC GTPase" evidence="11">
    <location>
        <begin position="95"/>
        <end position="244"/>
    </location>
</feature>
<name>A0ABW4BPV4_9LACO</name>
<evidence type="ECO:0000256" key="4">
    <source>
        <dbReference type="ARBA" id="ARBA00022730"/>
    </source>
</evidence>
<dbReference type="Pfam" id="PF12647">
    <property type="entry name" value="RNHCP"/>
    <property type="match status" value="1"/>
</dbReference>
<dbReference type="InterPro" id="IPR010914">
    <property type="entry name" value="RsgA_GTPase_dom"/>
</dbReference>
<feature type="binding site" evidence="10">
    <location>
        <begin position="188"/>
        <end position="196"/>
    </location>
    <ligand>
        <name>GTP</name>
        <dbReference type="ChEBI" id="CHEBI:37565"/>
    </ligand>
</feature>
<dbReference type="PROSITE" id="PS51721">
    <property type="entry name" value="G_CP"/>
    <property type="match status" value="1"/>
</dbReference>
<keyword evidence="6 10" id="KW-0378">Hydrolase</keyword>
<sequence>MTINKGTKHHDIKARIIGVHQDLFDITCSLGTGLARIKQGSYRDSAAMYPTIGDQVLVNWQGPDQSIINTTLPRQSYFKRLDGASCGHWAQAVAANFDEVFIMQALGADFNLRRLERYLTLAWESGGVPVVLLTKADLVSSAELATKLTAAQEIAIGVEVLAISNQSHQGYSALQAHLQPVRTIVLLGSSGVGKSTLVNQLQHNAQQATANIRAKDQRGRHTTSQRQLLTLATGTAIIDTPGMRELGIWDAETGLSQSFADIEKYFSHCRFRDCRHQQEPGCAIKQALRNGELSRDRWASYQQLQSESDYNTDKQGYLQAKKQRLKTISQFQRRHQQNFEQQACGDSFICQNCGRAVLPENAGTKQRNHCPYCLASLHVDHRPGDRSALCHGIMDAISIWTRANGEQALIHRCRECGQLVSNRIAADDDAQLLAQLATQPGVQPRI</sequence>
<reference evidence="14" key="1">
    <citation type="journal article" date="2019" name="Int. J. Syst. Evol. Microbiol.">
        <title>The Global Catalogue of Microorganisms (GCM) 10K type strain sequencing project: providing services to taxonomists for standard genome sequencing and annotation.</title>
        <authorList>
            <consortium name="The Broad Institute Genomics Platform"/>
            <consortium name="The Broad Institute Genome Sequencing Center for Infectious Disease"/>
            <person name="Wu L."/>
            <person name="Ma J."/>
        </authorList>
    </citation>
    <scope>NUCLEOTIDE SEQUENCE [LARGE SCALE GENOMIC DNA]</scope>
    <source>
        <strain evidence="14">CCM 8937</strain>
    </source>
</reference>
<dbReference type="CDD" id="cd01854">
    <property type="entry name" value="YjeQ_EngC"/>
    <property type="match status" value="1"/>
</dbReference>
<feature type="binding site" evidence="10">
    <location>
        <position position="276"/>
    </location>
    <ligand>
        <name>Zn(2+)</name>
        <dbReference type="ChEBI" id="CHEBI:29105"/>
    </ligand>
</feature>
<dbReference type="Gene3D" id="1.10.40.50">
    <property type="entry name" value="Probable gtpase engc, domain 3"/>
    <property type="match status" value="1"/>
</dbReference>
<protein>
    <recommendedName>
        <fullName evidence="10">Small ribosomal subunit biogenesis GTPase RsgA</fullName>
        <ecNumber evidence="10">3.6.1.-</ecNumber>
    </recommendedName>
</protein>
<dbReference type="Proteomes" id="UP001597191">
    <property type="component" value="Unassembled WGS sequence"/>
</dbReference>
<keyword evidence="5 10" id="KW-0547">Nucleotide-binding</keyword>
<organism evidence="13 14">
    <name type="scientific">Lapidilactobacillus gannanensis</name>
    <dbReference type="NCBI Taxonomy" id="2486002"/>
    <lineage>
        <taxon>Bacteria</taxon>
        <taxon>Bacillati</taxon>
        <taxon>Bacillota</taxon>
        <taxon>Bacilli</taxon>
        <taxon>Lactobacillales</taxon>
        <taxon>Lactobacillaceae</taxon>
        <taxon>Lapidilactobacillus</taxon>
    </lineage>
</organism>
<dbReference type="Gene3D" id="3.40.50.300">
    <property type="entry name" value="P-loop containing nucleotide triphosphate hydrolases"/>
    <property type="match status" value="1"/>
</dbReference>
<dbReference type="RefSeq" id="WP_125650812.1">
    <property type="nucleotide sequence ID" value="NZ_JBHTOH010000080.1"/>
</dbReference>
<comment type="function">
    <text evidence="10">One of several proteins that assist in the late maturation steps of the functional core of the 30S ribosomal subunit. Helps release RbfA from mature subunits. May play a role in the assembly of ribosomal proteins into the subunit. Circularly permuted GTPase that catalyzes slow GTP hydrolysis, GTPase activity is stimulated by the 30S ribosomal subunit.</text>
</comment>
<evidence type="ECO:0000313" key="13">
    <source>
        <dbReference type="EMBL" id="MFD1411535.1"/>
    </source>
</evidence>
<feature type="binding site" evidence="10">
    <location>
        <position position="282"/>
    </location>
    <ligand>
        <name>Zn(2+)</name>
        <dbReference type="ChEBI" id="CHEBI:29105"/>
    </ligand>
</feature>
<keyword evidence="4 10" id="KW-0699">rRNA-binding</keyword>
<keyword evidence="14" id="KW-1185">Reference proteome</keyword>
<proteinExistence type="inferred from homology"/>
<evidence type="ECO:0000256" key="7">
    <source>
        <dbReference type="ARBA" id="ARBA00022833"/>
    </source>
</evidence>
<feature type="domain" description="CP-type G" evidence="12">
    <location>
        <begin position="78"/>
        <end position="246"/>
    </location>
</feature>
<keyword evidence="8 10" id="KW-0694">RNA-binding</keyword>
<gene>
    <name evidence="10 13" type="primary">rsgA</name>
    <name evidence="13" type="ORF">ACFQ4R_08060</name>
</gene>
<accession>A0ABW4BPV4</accession>
<comment type="subcellular location">
    <subcellularLocation>
        <location evidence="10">Cytoplasm</location>
    </subcellularLocation>
</comment>
<dbReference type="PANTHER" id="PTHR32120">
    <property type="entry name" value="SMALL RIBOSOMAL SUBUNIT BIOGENESIS GTPASE RSGA"/>
    <property type="match status" value="1"/>
</dbReference>
<comment type="subunit">
    <text evidence="10">Monomer. Associates with 30S ribosomal subunit, binds 16S rRNA.</text>
</comment>
<evidence type="ECO:0000256" key="10">
    <source>
        <dbReference type="HAMAP-Rule" id="MF_01820"/>
    </source>
</evidence>
<keyword evidence="3 10" id="KW-0479">Metal-binding</keyword>
<evidence type="ECO:0000256" key="6">
    <source>
        <dbReference type="ARBA" id="ARBA00022801"/>
    </source>
</evidence>
<evidence type="ECO:0000256" key="8">
    <source>
        <dbReference type="ARBA" id="ARBA00022884"/>
    </source>
</evidence>
<dbReference type="SUPFAM" id="SSF52540">
    <property type="entry name" value="P-loop containing nucleoside triphosphate hydrolases"/>
    <property type="match status" value="1"/>
</dbReference>
<evidence type="ECO:0000313" key="14">
    <source>
        <dbReference type="Proteomes" id="UP001597191"/>
    </source>
</evidence>
<evidence type="ECO:0000256" key="2">
    <source>
        <dbReference type="ARBA" id="ARBA00022517"/>
    </source>
</evidence>
<keyword evidence="7 10" id="KW-0862">Zinc</keyword>
<comment type="cofactor">
    <cofactor evidence="10">
        <name>Zn(2+)</name>
        <dbReference type="ChEBI" id="CHEBI:29105"/>
    </cofactor>
    <text evidence="10">Binds 1 zinc ion per subunit.</text>
</comment>
<dbReference type="HAMAP" id="MF_01820">
    <property type="entry name" value="GTPase_RsgA"/>
    <property type="match status" value="1"/>
</dbReference>
<keyword evidence="2 10" id="KW-0690">Ribosome biogenesis</keyword>